<dbReference type="InterPro" id="IPR036100">
    <property type="entry name" value="QueA_sf"/>
</dbReference>
<dbReference type="InterPro" id="IPR042119">
    <property type="entry name" value="QueA_dom2"/>
</dbReference>
<dbReference type="STRING" id="863227.GCA_000373005_00661"/>
<dbReference type="RefSeq" id="WP_018439173.1">
    <property type="nucleotide sequence ID" value="NZ_KB890165.1"/>
</dbReference>
<sequence>MEAATTPVQRPKNARLLVVDRWGKIEHRARSAIVGLLRRGDCLIANDAATLPASLSGVLERTGARVELRLAGRSSLEPDDVRDFRCVVFGDGDFRTPTEARLAPPPLKLGERIVLGALSATIVRLLDHPRLIEIRFEGEPVRIWHELAVHGKPIQYSYMVEPLAMWDVWTPIAAHPVAFEPPSAGFALDWHLLRALREKGVAFATLTHAAGLSTTGDSALDAQLPFDECYRIPAATAALVEATRKRGGRIVAIGTTVVRALEAAASVDGTVQAGDGVARQHIGPRTKLKVVDAIVTGTHEPDSSHYALLGAFTDELTLQRAEAALEASQYRTHEFGDSMWVERHCSRRSTPCIASRLDGTHDRRHILVAMS</sequence>
<dbReference type="Gene3D" id="2.40.10.240">
    <property type="entry name" value="QueA-like"/>
    <property type="match status" value="1"/>
</dbReference>
<keyword evidence="2" id="KW-0808">Transferase</keyword>
<dbReference type="SUPFAM" id="SSF111337">
    <property type="entry name" value="QueA-like"/>
    <property type="match status" value="1"/>
</dbReference>
<evidence type="ECO:0000313" key="5">
    <source>
        <dbReference type="EMBL" id="PMS38818.1"/>
    </source>
</evidence>
<dbReference type="OrthoDB" id="9783887at2"/>
<proteinExistence type="predicted"/>
<accession>A0A2N7XAQ3</accession>
<dbReference type="Gene3D" id="3.40.1780.10">
    <property type="entry name" value="QueA-like"/>
    <property type="match status" value="1"/>
</dbReference>
<evidence type="ECO:0000313" key="6">
    <source>
        <dbReference type="Proteomes" id="UP000235777"/>
    </source>
</evidence>
<dbReference type="Proteomes" id="UP000235777">
    <property type="component" value="Unassembled WGS sequence"/>
</dbReference>
<evidence type="ECO:0000256" key="2">
    <source>
        <dbReference type="ARBA" id="ARBA00022679"/>
    </source>
</evidence>
<evidence type="ECO:0000256" key="1">
    <source>
        <dbReference type="ARBA" id="ARBA00022490"/>
    </source>
</evidence>
<keyword evidence="6" id="KW-1185">Reference proteome</keyword>
<keyword evidence="3" id="KW-0949">S-adenosyl-L-methionine</keyword>
<dbReference type="PANTHER" id="PTHR30307:SF0">
    <property type="entry name" value="S-ADENOSYLMETHIONINE:TRNA RIBOSYLTRANSFERASE-ISOMERASE"/>
    <property type="match status" value="1"/>
</dbReference>
<evidence type="ECO:0000256" key="3">
    <source>
        <dbReference type="ARBA" id="ARBA00022691"/>
    </source>
</evidence>
<dbReference type="GO" id="GO:0051075">
    <property type="term" value="F:S-adenosylmethionine:tRNA ribosyltransferase-isomerase activity"/>
    <property type="evidence" value="ECO:0007669"/>
    <property type="project" value="TreeGrafter"/>
</dbReference>
<dbReference type="Pfam" id="PF02547">
    <property type="entry name" value="Queuosine_synth"/>
    <property type="match status" value="1"/>
</dbReference>
<keyword evidence="1" id="KW-0963">Cytoplasm</keyword>
<dbReference type="GO" id="GO:0008616">
    <property type="term" value="P:tRNA queuosine(34) biosynthetic process"/>
    <property type="evidence" value="ECO:0007669"/>
    <property type="project" value="UniProtKB-KW"/>
</dbReference>
<comment type="caution">
    <text evidence="5">The sequence shown here is derived from an EMBL/GenBank/DDBJ whole genome shotgun (WGS) entry which is preliminary data.</text>
</comment>
<dbReference type="PANTHER" id="PTHR30307">
    <property type="entry name" value="S-ADENOSYLMETHIONINE:TRNA RIBOSYLTRANSFERASE-ISOMERASE"/>
    <property type="match status" value="1"/>
</dbReference>
<dbReference type="InterPro" id="IPR003699">
    <property type="entry name" value="QueA"/>
</dbReference>
<evidence type="ECO:0008006" key="7">
    <source>
        <dbReference type="Google" id="ProtNLM"/>
    </source>
</evidence>
<dbReference type="EMBL" id="PNYC01000001">
    <property type="protein sequence ID" value="PMS38818.1"/>
    <property type="molecule type" value="Genomic_DNA"/>
</dbReference>
<gene>
    <name evidence="5" type="ORF">C0Z20_02985</name>
</gene>
<organism evidence="5 6">
    <name type="scientific">Trinickia symbiotica</name>
    <dbReference type="NCBI Taxonomy" id="863227"/>
    <lineage>
        <taxon>Bacteria</taxon>
        <taxon>Pseudomonadati</taxon>
        <taxon>Pseudomonadota</taxon>
        <taxon>Betaproteobacteria</taxon>
        <taxon>Burkholderiales</taxon>
        <taxon>Burkholderiaceae</taxon>
        <taxon>Trinickia</taxon>
    </lineage>
</organism>
<evidence type="ECO:0000256" key="4">
    <source>
        <dbReference type="ARBA" id="ARBA00022785"/>
    </source>
</evidence>
<reference evidence="5 6" key="1">
    <citation type="submission" date="2018-01" db="EMBL/GenBank/DDBJ databases">
        <title>Whole genome analyses suggest that Burkholderia sensu lato contains two further novel genera in the rhizoxinica-symbiotica group Mycetohabitans gen. nov., and Trinickia gen. nov.: implications for the evolution of diazotrophy and nodulation in the Burkholderiaceae.</title>
        <authorList>
            <person name="Estrada-de los Santos P."/>
            <person name="Palmer M."/>
            <person name="Chavez-Ramirez B."/>
            <person name="Beukes C."/>
            <person name="Steenkamp E.T."/>
            <person name="Hirsch A.M."/>
            <person name="Manyaka P."/>
            <person name="Maluk M."/>
            <person name="Lafos M."/>
            <person name="Crook M."/>
            <person name="Gross E."/>
            <person name="Simon M.F."/>
            <person name="Bueno dos Reis Junior F."/>
            <person name="Poole P.S."/>
            <person name="Venter S.N."/>
            <person name="James E.K."/>
        </authorList>
    </citation>
    <scope>NUCLEOTIDE SEQUENCE [LARGE SCALE GENOMIC DNA]</scope>
    <source>
        <strain evidence="5 6">JPY 581</strain>
    </source>
</reference>
<dbReference type="AlphaFoldDB" id="A0A2N7XAQ3"/>
<keyword evidence="4" id="KW-0671">Queuosine biosynthesis</keyword>
<protein>
    <recommendedName>
        <fullName evidence="7">S-adenosylmethionine tRNA ribosyltransferase</fullName>
    </recommendedName>
</protein>
<dbReference type="InterPro" id="IPR042118">
    <property type="entry name" value="QueA_dom1"/>
</dbReference>
<name>A0A2N7XAQ3_9BURK</name>